<dbReference type="HAMAP" id="MF_01057">
    <property type="entry name" value="tRNA_methyltr_TrmB"/>
    <property type="match status" value="1"/>
</dbReference>
<dbReference type="EC" id="2.1.1.33" evidence="7"/>
<dbReference type="GO" id="GO:0043527">
    <property type="term" value="C:tRNA methyltransferase complex"/>
    <property type="evidence" value="ECO:0007669"/>
    <property type="project" value="TreeGrafter"/>
</dbReference>
<keyword evidence="4 7" id="KW-0808">Transferase</keyword>
<gene>
    <name evidence="7 8" type="primary">trmB</name>
    <name evidence="8" type="ORF">KOY48_05055</name>
</gene>
<feature type="binding site" evidence="7">
    <location>
        <position position="69"/>
    </location>
    <ligand>
        <name>S-adenosyl-L-methionine</name>
        <dbReference type="ChEBI" id="CHEBI:59789"/>
    </ligand>
</feature>
<dbReference type="AlphaFoldDB" id="A0A8F1MBS2"/>
<comment type="caution">
    <text evidence="7">Lacks conserved residue(s) required for the propagation of feature annotation.</text>
</comment>
<name>A0A8F1MBS2_9BACT</name>
<evidence type="ECO:0000256" key="3">
    <source>
        <dbReference type="ARBA" id="ARBA00022603"/>
    </source>
</evidence>
<dbReference type="Proteomes" id="UP000679129">
    <property type="component" value="Chromosome"/>
</dbReference>
<dbReference type="PROSITE" id="PS51625">
    <property type="entry name" value="SAM_MT_TRMB"/>
    <property type="match status" value="1"/>
</dbReference>
<comment type="similarity">
    <text evidence="7">Belongs to the class I-like SAM-binding methyltransferase superfamily. TrmB family.</text>
</comment>
<dbReference type="UniPathway" id="UPA00989"/>
<evidence type="ECO:0000313" key="9">
    <source>
        <dbReference type="Proteomes" id="UP000679129"/>
    </source>
</evidence>
<feature type="binding site" evidence="7">
    <location>
        <position position="44"/>
    </location>
    <ligand>
        <name>S-adenosyl-L-methionine</name>
        <dbReference type="ChEBI" id="CHEBI:59789"/>
    </ligand>
</feature>
<organism evidence="8 9">
    <name type="scientific">Candidatus Minimicrobia naudis</name>
    <dbReference type="NCBI Taxonomy" id="2841263"/>
    <lineage>
        <taxon>Bacteria</taxon>
        <taxon>Candidatus Saccharimonadota</taxon>
        <taxon>Candidatus Saccharimonadota incertae sedis</taxon>
        <taxon>Candidatus Minimicrobia</taxon>
    </lineage>
</organism>
<evidence type="ECO:0000256" key="6">
    <source>
        <dbReference type="ARBA" id="ARBA00022694"/>
    </source>
</evidence>
<comment type="pathway">
    <text evidence="7">tRNA modification; N(7)-methylguanine-tRNA biosynthesis.</text>
</comment>
<reference evidence="8" key="1">
    <citation type="submission" date="2021-06" db="EMBL/GenBank/DDBJ databases">
        <title>An adapted protocol for Saccharibacteria cultivation: two new species join this phylum of Candidate Phyla Radiations.</title>
        <authorList>
            <person name="Ibrahim A."/>
            <person name="Maatouk M."/>
            <person name="Zgheib R."/>
            <person name="Haddad G."/>
            <person name="Bou Khalil J."/>
            <person name="Raoult D."/>
            <person name="Bittar F."/>
        </authorList>
    </citation>
    <scope>NUCLEOTIDE SEQUENCE</scope>
    <source>
        <strain evidence="8">IHU1</strain>
    </source>
</reference>
<comment type="catalytic activity">
    <reaction evidence="1 7">
        <text>guanosine(46) in tRNA + S-adenosyl-L-methionine = N(7)-methylguanosine(46) in tRNA + S-adenosyl-L-homocysteine</text>
        <dbReference type="Rhea" id="RHEA:42708"/>
        <dbReference type="Rhea" id="RHEA-COMP:10188"/>
        <dbReference type="Rhea" id="RHEA-COMP:10189"/>
        <dbReference type="ChEBI" id="CHEBI:57856"/>
        <dbReference type="ChEBI" id="CHEBI:59789"/>
        <dbReference type="ChEBI" id="CHEBI:74269"/>
        <dbReference type="ChEBI" id="CHEBI:74480"/>
        <dbReference type="EC" id="2.1.1.33"/>
    </reaction>
</comment>
<dbReference type="EMBL" id="CP076460">
    <property type="protein sequence ID" value="QWQ32195.1"/>
    <property type="molecule type" value="Genomic_DNA"/>
</dbReference>
<keyword evidence="3 7" id="KW-0489">Methyltransferase</keyword>
<evidence type="ECO:0000256" key="1">
    <source>
        <dbReference type="ARBA" id="ARBA00000142"/>
    </source>
</evidence>
<dbReference type="InterPro" id="IPR055361">
    <property type="entry name" value="tRNA_methyltr_TrmB_bact"/>
</dbReference>
<dbReference type="PANTHER" id="PTHR23417">
    <property type="entry name" value="3-DEOXY-D-MANNO-OCTULOSONIC-ACID TRANSFERASE/TRNA GUANINE-N 7 - -METHYLTRANSFERASE"/>
    <property type="match status" value="1"/>
</dbReference>
<dbReference type="Gene3D" id="3.40.50.150">
    <property type="entry name" value="Vaccinia Virus protein VP39"/>
    <property type="match status" value="1"/>
</dbReference>
<evidence type="ECO:0000256" key="4">
    <source>
        <dbReference type="ARBA" id="ARBA00022679"/>
    </source>
</evidence>
<keyword evidence="9" id="KW-1185">Reference proteome</keyword>
<evidence type="ECO:0000256" key="2">
    <source>
        <dbReference type="ARBA" id="ARBA00003015"/>
    </source>
</evidence>
<feature type="binding site" evidence="7">
    <location>
        <position position="154"/>
    </location>
    <ligand>
        <name>substrate</name>
    </ligand>
</feature>
<dbReference type="CDD" id="cd02440">
    <property type="entry name" value="AdoMet_MTases"/>
    <property type="match status" value="1"/>
</dbReference>
<evidence type="ECO:0000256" key="5">
    <source>
        <dbReference type="ARBA" id="ARBA00022691"/>
    </source>
</evidence>
<keyword evidence="5 7" id="KW-0949">S-adenosyl-L-methionine</keyword>
<dbReference type="Pfam" id="PF02390">
    <property type="entry name" value="Methyltransf_4"/>
    <property type="match status" value="1"/>
</dbReference>
<feature type="binding site" evidence="7">
    <location>
        <position position="118"/>
    </location>
    <ligand>
        <name>S-adenosyl-L-methionine</name>
        <dbReference type="ChEBI" id="CHEBI:59789"/>
    </ligand>
</feature>
<protein>
    <recommendedName>
        <fullName evidence="7">tRNA (guanine-N(7)-)-methyltransferase</fullName>
        <ecNumber evidence="7">2.1.1.33</ecNumber>
    </recommendedName>
    <alternativeName>
        <fullName evidence="7">tRNA (guanine(46)-N(7))-methyltransferase</fullName>
    </alternativeName>
    <alternativeName>
        <fullName evidence="7">tRNA(m7G46)-methyltransferase</fullName>
    </alternativeName>
</protein>
<dbReference type="NCBIfam" id="NF001080">
    <property type="entry name" value="PRK00121.2-2"/>
    <property type="match status" value="1"/>
</dbReference>
<feature type="binding site" evidence="7">
    <location>
        <begin position="193"/>
        <end position="196"/>
    </location>
    <ligand>
        <name>substrate</name>
    </ligand>
</feature>
<proteinExistence type="inferred from homology"/>
<evidence type="ECO:0000256" key="7">
    <source>
        <dbReference type="HAMAP-Rule" id="MF_01057"/>
    </source>
</evidence>
<evidence type="ECO:0000313" key="8">
    <source>
        <dbReference type="EMBL" id="QWQ32195.1"/>
    </source>
</evidence>
<dbReference type="SUPFAM" id="SSF53335">
    <property type="entry name" value="S-adenosyl-L-methionine-dependent methyltransferases"/>
    <property type="match status" value="1"/>
</dbReference>
<sequence length="214" mass="25126">MSFVDPNQFIITRKRKKYKFALFHNSPLCFEFDEWIEREVDCLEIGAGTGLFRVELATRHPEKTFLAIDVKGDRLQKGAKIAEEKGLENVFFVRARADQIDQLLRPNSLGPIWVTFSDPFPRKHSAGRRLTHPNFLKKYSSLLKSDGSLLIKHDDHDFFCWSLEQLVAEKWQIKELSFDLHESALSDEYKIMTTYEQRWFGEGKTINFVKTTYR</sequence>
<dbReference type="KEGG" id="mnd:KOY48_05055"/>
<dbReference type="PANTHER" id="PTHR23417:SF14">
    <property type="entry name" value="PENTACOTRIPEPTIDE-REPEAT REGION OF PRORP DOMAIN-CONTAINING PROTEIN"/>
    <property type="match status" value="1"/>
</dbReference>
<dbReference type="GO" id="GO:0008176">
    <property type="term" value="F:tRNA (guanine(46)-N7)-methyltransferase activity"/>
    <property type="evidence" value="ECO:0007669"/>
    <property type="project" value="UniProtKB-UniRule"/>
</dbReference>
<dbReference type="InterPro" id="IPR029063">
    <property type="entry name" value="SAM-dependent_MTases_sf"/>
</dbReference>
<dbReference type="InterPro" id="IPR003358">
    <property type="entry name" value="tRNA_(Gua-N-7)_MeTrfase_Trmb"/>
</dbReference>
<comment type="function">
    <text evidence="2 7">Catalyzes the formation of N(7)-methylguanine at position 46 (m7G46) in tRNA.</text>
</comment>
<keyword evidence="6 7" id="KW-0819">tRNA processing</keyword>
<accession>A0A8F1MBS2</accession>